<dbReference type="EMBL" id="SDEE01000232">
    <property type="protein sequence ID" value="RXW18930.1"/>
    <property type="molecule type" value="Genomic_DNA"/>
</dbReference>
<dbReference type="OrthoDB" id="2902243at2759"/>
<evidence type="ECO:0000256" key="1">
    <source>
        <dbReference type="SAM" id="MobiDB-lite"/>
    </source>
</evidence>
<protein>
    <recommendedName>
        <fullName evidence="4">C2 domain-containing protein</fullName>
    </recommendedName>
</protein>
<organism evidence="2 3">
    <name type="scientific">Candolleomyces aberdarensis</name>
    <dbReference type="NCBI Taxonomy" id="2316362"/>
    <lineage>
        <taxon>Eukaryota</taxon>
        <taxon>Fungi</taxon>
        <taxon>Dikarya</taxon>
        <taxon>Basidiomycota</taxon>
        <taxon>Agaricomycotina</taxon>
        <taxon>Agaricomycetes</taxon>
        <taxon>Agaricomycetidae</taxon>
        <taxon>Agaricales</taxon>
        <taxon>Agaricineae</taxon>
        <taxon>Psathyrellaceae</taxon>
        <taxon>Candolleomyces</taxon>
    </lineage>
</organism>
<feature type="compositionally biased region" description="Basic and acidic residues" evidence="1">
    <location>
        <begin position="82"/>
        <end position="94"/>
    </location>
</feature>
<evidence type="ECO:0000313" key="3">
    <source>
        <dbReference type="Proteomes" id="UP000290288"/>
    </source>
</evidence>
<comment type="caution">
    <text evidence="2">The sequence shown here is derived from an EMBL/GenBank/DDBJ whole genome shotgun (WGS) entry which is preliminary data.</text>
</comment>
<gene>
    <name evidence="2" type="ORF">EST38_g6925</name>
</gene>
<feature type="region of interest" description="Disordered" evidence="1">
    <location>
        <begin position="63"/>
        <end position="96"/>
    </location>
</feature>
<evidence type="ECO:0000313" key="2">
    <source>
        <dbReference type="EMBL" id="RXW18930.1"/>
    </source>
</evidence>
<proteinExistence type="predicted"/>
<accession>A0A4Q2DGG6</accession>
<evidence type="ECO:0008006" key="4">
    <source>
        <dbReference type="Google" id="ProtNLM"/>
    </source>
</evidence>
<name>A0A4Q2DGG6_9AGAR</name>
<keyword evidence="3" id="KW-1185">Reference proteome</keyword>
<dbReference type="AlphaFoldDB" id="A0A4Q2DGG6"/>
<dbReference type="Proteomes" id="UP000290288">
    <property type="component" value="Unassembled WGS sequence"/>
</dbReference>
<sequence>MYRPLVELEEQAGVSREVTIQAPSEAPGIVTFTLHSLENLGLPPGYEIMVTVSLGWHLPPLHTSRETTGGGQMASSSSSTESDEHLPGGREKMQHHSNRATFDSTFEFLCLDAYTTNVVLKVYEVYRGNGLLDLGRKRKELAGHASVPLLDLISRQQNGGDVGPELDVEGRSISGEGDFGRGSDLRSVLERRRRGSADGRDLILPLLGHPSGKARVCVEWRSLKIPGVHVPREKRYD</sequence>
<reference evidence="2 3" key="1">
    <citation type="submission" date="2019-01" db="EMBL/GenBank/DDBJ databases">
        <title>Draft genome sequence of Psathyrella aberdarensis IHI B618.</title>
        <authorList>
            <person name="Buettner E."/>
            <person name="Kellner H."/>
        </authorList>
    </citation>
    <scope>NUCLEOTIDE SEQUENCE [LARGE SCALE GENOMIC DNA]</scope>
    <source>
        <strain evidence="2 3">IHI B618</strain>
    </source>
</reference>